<dbReference type="PANTHER" id="PTHR24148:SF78">
    <property type="entry name" value="HETEROKARYON INCOMPATIBILITY DOMAIN-CONTAINING PROTEIN"/>
    <property type="match status" value="1"/>
</dbReference>
<feature type="domain" description="Heterokaryon incompatibility" evidence="2">
    <location>
        <begin position="55"/>
        <end position="206"/>
    </location>
</feature>
<feature type="repeat" description="ANK" evidence="1">
    <location>
        <begin position="761"/>
        <end position="793"/>
    </location>
</feature>
<evidence type="ECO:0000313" key="4">
    <source>
        <dbReference type="Proteomes" id="UP001172101"/>
    </source>
</evidence>
<dbReference type="SUPFAM" id="SSF48403">
    <property type="entry name" value="Ankyrin repeat"/>
    <property type="match status" value="1"/>
</dbReference>
<dbReference type="InterPro" id="IPR052895">
    <property type="entry name" value="HetReg/Transcr_Mod"/>
</dbReference>
<organism evidence="3 4">
    <name type="scientific">Lasiosphaeria miniovina</name>
    <dbReference type="NCBI Taxonomy" id="1954250"/>
    <lineage>
        <taxon>Eukaryota</taxon>
        <taxon>Fungi</taxon>
        <taxon>Dikarya</taxon>
        <taxon>Ascomycota</taxon>
        <taxon>Pezizomycotina</taxon>
        <taxon>Sordariomycetes</taxon>
        <taxon>Sordariomycetidae</taxon>
        <taxon>Sordariales</taxon>
        <taxon>Lasiosphaeriaceae</taxon>
        <taxon>Lasiosphaeria</taxon>
    </lineage>
</organism>
<dbReference type="SMART" id="SM00248">
    <property type="entry name" value="ANK"/>
    <property type="match status" value="8"/>
</dbReference>
<dbReference type="AlphaFoldDB" id="A0AA40DSK7"/>
<keyword evidence="1" id="KW-0040">ANK repeat</keyword>
<dbReference type="Proteomes" id="UP001172101">
    <property type="component" value="Unassembled WGS sequence"/>
</dbReference>
<dbReference type="Pfam" id="PF06985">
    <property type="entry name" value="HET"/>
    <property type="match status" value="1"/>
</dbReference>
<evidence type="ECO:0000256" key="1">
    <source>
        <dbReference type="PROSITE-ProRule" id="PRU00023"/>
    </source>
</evidence>
<dbReference type="InterPro" id="IPR002110">
    <property type="entry name" value="Ankyrin_rpt"/>
</dbReference>
<dbReference type="RefSeq" id="XP_060295282.1">
    <property type="nucleotide sequence ID" value="XM_060445775.1"/>
</dbReference>
<feature type="repeat" description="ANK" evidence="1">
    <location>
        <begin position="826"/>
        <end position="854"/>
    </location>
</feature>
<accession>A0AA40DSK7</accession>
<dbReference type="InterPro" id="IPR010730">
    <property type="entry name" value="HET"/>
</dbReference>
<feature type="repeat" description="ANK" evidence="1">
    <location>
        <begin position="627"/>
        <end position="659"/>
    </location>
</feature>
<feature type="repeat" description="ANK" evidence="1">
    <location>
        <begin position="660"/>
        <end position="684"/>
    </location>
</feature>
<protein>
    <recommendedName>
        <fullName evidence="2">Heterokaryon incompatibility domain-containing protein</fullName>
    </recommendedName>
</protein>
<dbReference type="PROSITE" id="PS50297">
    <property type="entry name" value="ANK_REP_REGION"/>
    <property type="match status" value="5"/>
</dbReference>
<dbReference type="Gene3D" id="1.25.40.20">
    <property type="entry name" value="Ankyrin repeat-containing domain"/>
    <property type="match status" value="1"/>
</dbReference>
<evidence type="ECO:0000259" key="2">
    <source>
        <dbReference type="Pfam" id="PF06985"/>
    </source>
</evidence>
<dbReference type="InterPro" id="IPR036770">
    <property type="entry name" value="Ankyrin_rpt-contain_sf"/>
</dbReference>
<proteinExistence type="predicted"/>
<comment type="caution">
    <text evidence="3">The sequence shown here is derived from an EMBL/GenBank/DDBJ whole genome shotgun (WGS) entry which is preliminary data.</text>
</comment>
<dbReference type="Pfam" id="PF12796">
    <property type="entry name" value="Ank_2"/>
    <property type="match status" value="2"/>
</dbReference>
<dbReference type="PROSITE" id="PS50088">
    <property type="entry name" value="ANK_REPEAT"/>
    <property type="match status" value="5"/>
</dbReference>
<evidence type="ECO:0000313" key="3">
    <source>
        <dbReference type="EMBL" id="KAK0713960.1"/>
    </source>
</evidence>
<dbReference type="GeneID" id="85329045"/>
<dbReference type="EMBL" id="JAUIRO010000005">
    <property type="protein sequence ID" value="KAK0713960.1"/>
    <property type="molecule type" value="Genomic_DNA"/>
</dbReference>
<keyword evidence="4" id="KW-1185">Reference proteome</keyword>
<feature type="repeat" description="ANK" evidence="1">
    <location>
        <begin position="727"/>
        <end position="760"/>
    </location>
</feature>
<sequence length="1072" mass="119537">MAEFHVDRFDYGPIDLARPAFRLLRILKGRGLMVCCELFQAFLTRAADRTDAISYEALSYVWGSDKRDRVIEINGKRFMVTRNLHDALQQLQLPTRDRIVWADAVCINQGNKDERGHQVRHMSQIYKRASRVIYWLGPPTFETDHCLRALRSLETNSRSVAHKNWTREQWMGLWKASSGSCRAQQREGLRDLLGRPWFRRVWILQEVAHSNAAVVWCGKTYVSARIFSLAPFLMGLRPTEHSQAILDMMPGPFRKESWFGGNQDLYTLLERFGGSEASEPRDLVYALLSMTTDAIHHIRPEYKNDEISVVKTVSHFLYRVDLDTATLVSAKPTSLRDFCGRISHFSQLALEMAVQDETDGDELTAFILDRYPKIAVRHSTVISAARNGAKAPRLLGILLKHLDKLPSQQQALAQNPDFTRAAASNEISGDEALQCLLSYATKEPPLTNETLVAAAGNRSKGARLIEQLLKHCGDAGLHIRPSVIEAAARNDACGAQIARVILERGVTYQLTERILRSAASNQESGEIILELLLTRGQPRDGSLGLQIKQVLDWVAMQSDSPRIPLIRLAVLKLVDTTIPKHLLEWIPIRDDLVAQTTLVWASQSSLAYVKLLLEHGADVNIECGTLYYTTPIAMAVSCGQLEIVRLLLDSGADAGRCDRHGHTPLDIAVVKGHEPIISLLLDRGRGDAESKDAANLTPLMFTAGNDHTAITSMLLENGASGASTSENAKTPLHLAASHSGGDKTVDILLRYGTQVNTQDQYHKTALWYAARIGNVSAVQSLIKYGADVKATPPPFFQAVQNNHLAVAKILLENSADIEVKVSIFGEIFTPLKIAISKLDLSMVRLLLDNGADIHSPVFRYNDSKTALDFADPQFTEISNISKMSDDPHKEGKRYIEQEISELVGSEFKTEYNKVKDRVVNDYLRDVIGLSSGSSNTEAAEAVFLRHPESKARFCRILNQGLEVAAEAGAGGGYAQHQKSIEREASKYEEQASRETDSTRRQYLLDSAQEARDDLESTKRLLDGLHEKYGNMDIVPVYESKKKQRDLSKDLGLYCDKKSSTEEMFFDDSGSDW</sequence>
<name>A0AA40DSK7_9PEZI</name>
<dbReference type="PANTHER" id="PTHR24148">
    <property type="entry name" value="ANKYRIN REPEAT DOMAIN-CONTAINING PROTEIN 39 HOMOLOG-RELATED"/>
    <property type="match status" value="1"/>
</dbReference>
<reference evidence="3" key="1">
    <citation type="submission" date="2023-06" db="EMBL/GenBank/DDBJ databases">
        <title>Genome-scale phylogeny and comparative genomics of the fungal order Sordariales.</title>
        <authorList>
            <consortium name="Lawrence Berkeley National Laboratory"/>
            <person name="Hensen N."/>
            <person name="Bonometti L."/>
            <person name="Westerberg I."/>
            <person name="Brannstrom I.O."/>
            <person name="Guillou S."/>
            <person name="Cros-Aarteil S."/>
            <person name="Calhoun S."/>
            <person name="Haridas S."/>
            <person name="Kuo A."/>
            <person name="Mondo S."/>
            <person name="Pangilinan J."/>
            <person name="Riley R."/>
            <person name="LaButti K."/>
            <person name="Andreopoulos B."/>
            <person name="Lipzen A."/>
            <person name="Chen C."/>
            <person name="Yanf M."/>
            <person name="Daum C."/>
            <person name="Ng V."/>
            <person name="Clum A."/>
            <person name="Steindorff A."/>
            <person name="Ohm R."/>
            <person name="Martin F."/>
            <person name="Silar P."/>
            <person name="Natvig D."/>
            <person name="Lalanne C."/>
            <person name="Gautier V."/>
            <person name="Ament-velasquez S.L."/>
            <person name="Kruys A."/>
            <person name="Hutchinson M.I."/>
            <person name="Powell A.J."/>
            <person name="Barry K."/>
            <person name="Miller A.N."/>
            <person name="Grigoriev I.V."/>
            <person name="Debuchy R."/>
            <person name="Gladieux P."/>
            <person name="Thoren M.H."/>
            <person name="Johannesson H."/>
        </authorList>
    </citation>
    <scope>NUCLEOTIDE SEQUENCE</scope>
    <source>
        <strain evidence="3">SMH2392-1A</strain>
    </source>
</reference>
<gene>
    <name evidence="3" type="ORF">B0T26DRAFT_754012</name>
</gene>